<dbReference type="GO" id="GO:0016787">
    <property type="term" value="F:hydrolase activity"/>
    <property type="evidence" value="ECO:0007669"/>
    <property type="project" value="UniProtKB-KW"/>
</dbReference>
<dbReference type="PROSITE" id="PS51462">
    <property type="entry name" value="NUDIX"/>
    <property type="match status" value="1"/>
</dbReference>
<dbReference type="PANTHER" id="PTHR43046:SF2">
    <property type="entry name" value="8-OXO-DGTP DIPHOSPHATASE-RELATED"/>
    <property type="match status" value="1"/>
</dbReference>
<dbReference type="InterPro" id="IPR000086">
    <property type="entry name" value="NUDIX_hydrolase_dom"/>
</dbReference>
<protein>
    <submittedName>
        <fullName evidence="4">NUDIX domain-containing protein</fullName>
    </submittedName>
</protein>
<dbReference type="Proteomes" id="UP000439022">
    <property type="component" value="Unassembled WGS sequence"/>
</dbReference>
<dbReference type="PANTHER" id="PTHR43046">
    <property type="entry name" value="GDP-MANNOSE MANNOSYL HYDROLASE"/>
    <property type="match status" value="1"/>
</dbReference>
<sequence>MLSHSPVLLCDMRFVDPADIDSVAVEPDYCHRCGTEVGTSVFEGDEYPWCPACDLVLSRSPVPGVHVVVHDDSDVLVLDEPIPQHEGVLSLPGGHAKSDEGPKEAVVRELEEETGLRADPTDLRFVTILHAEKPRVAFYLITYAVDRSAVSGELNTEFDGFDAGFRPLAEIEASPDRIRASDLDRIQMAFEG</sequence>
<accession>A0A6A8GCB4</accession>
<evidence type="ECO:0000313" key="4">
    <source>
        <dbReference type="EMBL" id="MRX20531.1"/>
    </source>
</evidence>
<dbReference type="EMBL" id="WKJO01000001">
    <property type="protein sequence ID" value="MRX20531.1"/>
    <property type="molecule type" value="Genomic_DNA"/>
</dbReference>
<evidence type="ECO:0000256" key="2">
    <source>
        <dbReference type="ARBA" id="ARBA00022801"/>
    </source>
</evidence>
<keyword evidence="2" id="KW-0378">Hydrolase</keyword>
<evidence type="ECO:0000256" key="1">
    <source>
        <dbReference type="ARBA" id="ARBA00001946"/>
    </source>
</evidence>
<organism evidence="4 5">
    <name type="scientific">Haloferax litoreum</name>
    <dbReference type="NCBI Taxonomy" id="2666140"/>
    <lineage>
        <taxon>Archaea</taxon>
        <taxon>Methanobacteriati</taxon>
        <taxon>Methanobacteriota</taxon>
        <taxon>Stenosarchaea group</taxon>
        <taxon>Halobacteria</taxon>
        <taxon>Halobacteriales</taxon>
        <taxon>Haloferacaceae</taxon>
        <taxon>Haloferax</taxon>
    </lineage>
</organism>
<evidence type="ECO:0000259" key="3">
    <source>
        <dbReference type="PROSITE" id="PS51462"/>
    </source>
</evidence>
<feature type="domain" description="Nudix hydrolase" evidence="3">
    <location>
        <begin position="60"/>
        <end position="190"/>
    </location>
</feature>
<reference evidence="4 5" key="1">
    <citation type="submission" date="2019-11" db="EMBL/GenBank/DDBJ databases">
        <title>Whole genome sequence of Haloferax sp. MBLA0076.</title>
        <authorList>
            <person name="Seo M.-J."/>
            <person name="Cho E.-S."/>
        </authorList>
    </citation>
    <scope>NUCLEOTIDE SEQUENCE [LARGE SCALE GENOMIC DNA]</scope>
    <source>
        <strain evidence="4 5">MBLA0076</strain>
    </source>
</reference>
<dbReference type="InterPro" id="IPR015797">
    <property type="entry name" value="NUDIX_hydrolase-like_dom_sf"/>
</dbReference>
<dbReference type="SUPFAM" id="SSF55811">
    <property type="entry name" value="Nudix"/>
    <property type="match status" value="1"/>
</dbReference>
<name>A0A6A8GCB4_9EURY</name>
<proteinExistence type="predicted"/>
<dbReference type="AlphaFoldDB" id="A0A6A8GCB4"/>
<dbReference type="InterPro" id="IPR020084">
    <property type="entry name" value="NUDIX_hydrolase_CS"/>
</dbReference>
<comment type="caution">
    <text evidence="4">The sequence shown here is derived from an EMBL/GenBank/DDBJ whole genome shotgun (WGS) entry which is preliminary data.</text>
</comment>
<dbReference type="PROSITE" id="PS00893">
    <property type="entry name" value="NUDIX_BOX"/>
    <property type="match status" value="1"/>
</dbReference>
<dbReference type="Pfam" id="PF00293">
    <property type="entry name" value="NUDIX"/>
    <property type="match status" value="1"/>
</dbReference>
<evidence type="ECO:0000313" key="5">
    <source>
        <dbReference type="Proteomes" id="UP000439022"/>
    </source>
</evidence>
<keyword evidence="5" id="KW-1185">Reference proteome</keyword>
<gene>
    <name evidence="4" type="ORF">GJR96_00965</name>
</gene>
<comment type="cofactor">
    <cofactor evidence="1">
        <name>Mg(2+)</name>
        <dbReference type="ChEBI" id="CHEBI:18420"/>
    </cofactor>
</comment>
<dbReference type="Gene3D" id="3.90.79.10">
    <property type="entry name" value="Nucleoside Triphosphate Pyrophosphohydrolase"/>
    <property type="match status" value="1"/>
</dbReference>